<evidence type="ECO:0000313" key="2">
    <source>
        <dbReference type="Proteomes" id="UP000324974"/>
    </source>
</evidence>
<sequence>MICQPSPSKPIDQLRHTLRVRHSAIRNEDADHDGYRRFVLLHNKQHSLDPNGPVMLSQHKVRAVQPA</sequence>
<proteinExistence type="predicted"/>
<evidence type="ECO:0000313" key="1">
    <source>
        <dbReference type="EMBL" id="QEL16404.1"/>
    </source>
</evidence>
<name>A0A5C1AH14_9BACT</name>
<gene>
    <name evidence="1" type="ORF">PX52LOC_03357</name>
</gene>
<reference evidence="2" key="1">
    <citation type="submission" date="2019-08" db="EMBL/GenBank/DDBJ databases">
        <title>Limnoglobus roseus gen. nov., sp. nov., a novel freshwater planctomycete with a giant genome from the family Gemmataceae.</title>
        <authorList>
            <person name="Kulichevskaya I.S."/>
            <person name="Naumoff D.G."/>
            <person name="Miroshnikov K."/>
            <person name="Ivanova A."/>
            <person name="Philippov D.A."/>
            <person name="Hakobyan A."/>
            <person name="Rijpstra I.C."/>
            <person name="Sinninghe Damste J.S."/>
            <person name="Liesack W."/>
            <person name="Dedysh S.N."/>
        </authorList>
    </citation>
    <scope>NUCLEOTIDE SEQUENCE [LARGE SCALE GENOMIC DNA]</scope>
    <source>
        <strain evidence="2">PX52</strain>
    </source>
</reference>
<dbReference type="EMBL" id="CP042425">
    <property type="protein sequence ID" value="QEL16404.1"/>
    <property type="molecule type" value="Genomic_DNA"/>
</dbReference>
<protein>
    <submittedName>
        <fullName evidence="1">Integron integrase</fullName>
    </submittedName>
</protein>
<accession>A0A5C1AH14</accession>
<dbReference type="KEGG" id="lrs:PX52LOC_03357"/>
<dbReference type="Proteomes" id="UP000324974">
    <property type="component" value="Chromosome"/>
</dbReference>
<keyword evidence="2" id="KW-1185">Reference proteome</keyword>
<organism evidence="1 2">
    <name type="scientific">Limnoglobus roseus</name>
    <dbReference type="NCBI Taxonomy" id="2598579"/>
    <lineage>
        <taxon>Bacteria</taxon>
        <taxon>Pseudomonadati</taxon>
        <taxon>Planctomycetota</taxon>
        <taxon>Planctomycetia</taxon>
        <taxon>Gemmatales</taxon>
        <taxon>Gemmataceae</taxon>
        <taxon>Limnoglobus</taxon>
    </lineage>
</organism>
<dbReference type="AlphaFoldDB" id="A0A5C1AH14"/>